<dbReference type="Proteomes" id="UP000816034">
    <property type="component" value="Unassembled WGS sequence"/>
</dbReference>
<proteinExistence type="predicted"/>
<dbReference type="InterPro" id="IPR050931">
    <property type="entry name" value="Mito_Protein_Transport_Metaxin"/>
</dbReference>
<keyword evidence="1" id="KW-1133">Transmembrane helix</keyword>
<name>A0AA88GQK0_NAELO</name>
<keyword evidence="3" id="KW-1185">Reference proteome</keyword>
<evidence type="ECO:0008006" key="4">
    <source>
        <dbReference type="Google" id="ProtNLM"/>
    </source>
</evidence>
<dbReference type="GO" id="GO:0001401">
    <property type="term" value="C:SAM complex"/>
    <property type="evidence" value="ECO:0007669"/>
    <property type="project" value="TreeGrafter"/>
</dbReference>
<evidence type="ECO:0000313" key="3">
    <source>
        <dbReference type="Proteomes" id="UP000816034"/>
    </source>
</evidence>
<dbReference type="AlphaFoldDB" id="A0AA88GQK0"/>
<dbReference type="EMBL" id="PYSW02000024">
    <property type="protein sequence ID" value="KAG2382260.1"/>
    <property type="molecule type" value="Genomic_DNA"/>
</dbReference>
<organism evidence="2 3">
    <name type="scientific">Naegleria lovaniensis</name>
    <name type="common">Amoeba</name>
    <dbReference type="NCBI Taxonomy" id="51637"/>
    <lineage>
        <taxon>Eukaryota</taxon>
        <taxon>Discoba</taxon>
        <taxon>Heterolobosea</taxon>
        <taxon>Tetramitia</taxon>
        <taxon>Eutetramitia</taxon>
        <taxon>Vahlkampfiidae</taxon>
        <taxon>Naegleria</taxon>
    </lineage>
</organism>
<comment type="caution">
    <text evidence="2">The sequence shown here is derived from an EMBL/GenBank/DDBJ whole genome shotgun (WGS) entry which is preliminary data.</text>
</comment>
<feature type="transmembrane region" description="Helical" evidence="1">
    <location>
        <begin position="306"/>
        <end position="323"/>
    </location>
</feature>
<sequence length="332" mass="39685">MSSSSLKERLLRAKDNNNLTSTPHNYTLYLYKQGLQLPTMDIHCMMILSYIQLLPNQYQQYINIKFENKYMNIILHDQDTNKYYYGIDDIMKVIQNEFLSVNDHLSTRIQFLNTLINEQLLPILIHYWYGHDDNYTIVYDSYVGNLSLIDGIRLHFIKNKYLKHEYYRKLKSQKTEEEIYELLQHSLQLISNLLVENNGFILDEPSNTRASSPQQSSKPSELDAKLYAILSCLYYPEFVSKHYRDLFRHYPPLMSYLHRMSNKYFNLYMNEEILKEPTLLGTQSPQVICELLRRLRVKREHQHTHTWYFLGGCVAFMSAYYYVMKRIAVVNK</sequence>
<gene>
    <name evidence="2" type="ORF">C9374_005462</name>
</gene>
<keyword evidence="1" id="KW-0812">Transmembrane</keyword>
<evidence type="ECO:0000256" key="1">
    <source>
        <dbReference type="SAM" id="Phobius"/>
    </source>
</evidence>
<dbReference type="PANTHER" id="PTHR12289">
    <property type="entry name" value="METAXIN RELATED"/>
    <property type="match status" value="1"/>
</dbReference>
<accession>A0AA88GQK0</accession>
<keyword evidence="1" id="KW-0472">Membrane</keyword>
<reference evidence="2 3" key="1">
    <citation type="journal article" date="2018" name="BMC Genomics">
        <title>The genome of Naegleria lovaniensis, the basis for a comparative approach to unravel pathogenicity factors of the human pathogenic amoeba N. fowleri.</title>
        <authorList>
            <person name="Liechti N."/>
            <person name="Schurch N."/>
            <person name="Bruggmann R."/>
            <person name="Wittwer M."/>
        </authorList>
    </citation>
    <scope>NUCLEOTIDE SEQUENCE [LARGE SCALE GENOMIC DNA]</scope>
    <source>
        <strain evidence="2 3">ATCC 30569</strain>
    </source>
</reference>
<protein>
    <recommendedName>
        <fullName evidence="4">Metaxin</fullName>
    </recommendedName>
</protein>
<dbReference type="GeneID" id="68097917"/>
<evidence type="ECO:0000313" key="2">
    <source>
        <dbReference type="EMBL" id="KAG2382260.1"/>
    </source>
</evidence>
<dbReference type="PANTHER" id="PTHR12289:SF41">
    <property type="entry name" value="FAILED AXON CONNECTIONS-RELATED"/>
    <property type="match status" value="1"/>
</dbReference>
<dbReference type="RefSeq" id="XP_044547939.1">
    <property type="nucleotide sequence ID" value="XM_044695215.1"/>
</dbReference>
<dbReference type="GO" id="GO:0007005">
    <property type="term" value="P:mitochondrion organization"/>
    <property type="evidence" value="ECO:0007669"/>
    <property type="project" value="TreeGrafter"/>
</dbReference>